<sequence>MSDTQNEAEEEMAKAIFISGDGWLCVFDLLEPSQLGFGIALISHRFNFYVDEHFKTRKWALKSVRIRSKTVKNGTTGLEIVNSFGNSLPMPNVQVPRKVSGFDRIEIYYIDRNVIAFLRRFLPISAACPINLLIDMISDRILELILHNIWPMIGKNILSAVFVRECFPLFPQIRPANSQQLPVVTHCHCVHRRRSARRISGR</sequence>
<keyword evidence="2" id="KW-1185">Reference proteome</keyword>
<dbReference type="EMBL" id="JBICBT010000427">
    <property type="protein sequence ID" value="KAL3114058.1"/>
    <property type="molecule type" value="Genomic_DNA"/>
</dbReference>
<accession>A0ABD2LFY3</accession>
<reference evidence="1 2" key="1">
    <citation type="submission" date="2024-10" db="EMBL/GenBank/DDBJ databases">
        <authorList>
            <person name="Kim D."/>
        </authorList>
    </citation>
    <scope>NUCLEOTIDE SEQUENCE [LARGE SCALE GENOMIC DNA]</scope>
    <source>
        <strain evidence="1">BH-2024</strain>
    </source>
</reference>
<name>A0ABD2LFY3_9BILA</name>
<protein>
    <submittedName>
        <fullName evidence="1">Uncharacterized protein</fullName>
    </submittedName>
</protein>
<evidence type="ECO:0000313" key="2">
    <source>
        <dbReference type="Proteomes" id="UP001620626"/>
    </source>
</evidence>
<evidence type="ECO:0000313" key="1">
    <source>
        <dbReference type="EMBL" id="KAL3114058.1"/>
    </source>
</evidence>
<gene>
    <name evidence="1" type="ORF">niasHT_014961</name>
</gene>
<organism evidence="1 2">
    <name type="scientific">Heterodera trifolii</name>
    <dbReference type="NCBI Taxonomy" id="157864"/>
    <lineage>
        <taxon>Eukaryota</taxon>
        <taxon>Metazoa</taxon>
        <taxon>Ecdysozoa</taxon>
        <taxon>Nematoda</taxon>
        <taxon>Chromadorea</taxon>
        <taxon>Rhabditida</taxon>
        <taxon>Tylenchina</taxon>
        <taxon>Tylenchomorpha</taxon>
        <taxon>Tylenchoidea</taxon>
        <taxon>Heteroderidae</taxon>
        <taxon>Heteroderinae</taxon>
        <taxon>Heterodera</taxon>
    </lineage>
</organism>
<comment type="caution">
    <text evidence="1">The sequence shown here is derived from an EMBL/GenBank/DDBJ whole genome shotgun (WGS) entry which is preliminary data.</text>
</comment>
<dbReference type="Proteomes" id="UP001620626">
    <property type="component" value="Unassembled WGS sequence"/>
</dbReference>
<proteinExistence type="predicted"/>
<dbReference type="AlphaFoldDB" id="A0ABD2LFY3"/>